<reference evidence="1 2" key="5">
    <citation type="journal article" date="1992" name="Virus Genes">
        <title>Identification and mapping of origins of DNA replication within the DNA sequences of the genome of insect iridescent virus type 6.</title>
        <authorList>
            <person name="Handermann M."/>
            <person name="Schnitzler P."/>
            <person name="Rosen-Wolff A."/>
            <person name="Raab K."/>
            <person name="Sonntag K.C."/>
            <person name="Darai G."/>
        </authorList>
    </citation>
    <scope>NUCLEOTIDE SEQUENCE [LARGE SCALE GENOMIC DNA]</scope>
</reference>
<proteinExistence type="predicted"/>
<reference evidence="1 2" key="1">
    <citation type="journal article" date="1984" name="J. Virol.">
        <title>DNA analysis of insect iridescent virus 6: evidence for circular permutation and terminal redundancy.</title>
        <authorList>
            <person name="Delius H."/>
            <person name="Darai G."/>
            <person name="Fluegel R.M."/>
        </authorList>
    </citation>
    <scope>NUCLEOTIDE SEQUENCE [LARGE SCALE GENOMIC DNA]</scope>
</reference>
<organism evidence="1 2">
    <name type="scientific">Invertebrate iridescent virus 6</name>
    <name type="common">IIV-6</name>
    <name type="synonym">Chilo iridescent virus</name>
    <dbReference type="NCBI Taxonomy" id="176652"/>
    <lineage>
        <taxon>Viruses</taxon>
        <taxon>Varidnaviria</taxon>
        <taxon>Bamfordvirae</taxon>
        <taxon>Nucleocytoviricota</taxon>
        <taxon>Megaviricetes</taxon>
        <taxon>Pimascovirales</taxon>
        <taxon>Pimascovirales incertae sedis</taxon>
        <taxon>Iridoviridae</taxon>
        <taxon>Betairidovirinae</taxon>
        <taxon>Iridovirus</taxon>
        <taxon>Iridovirus chilo1</taxon>
    </lineage>
</organism>
<dbReference type="RefSeq" id="NP_149537.1">
    <property type="nucleotide sequence ID" value="NC_003038.1"/>
</dbReference>
<reference evidence="1 2" key="7">
    <citation type="journal article" date="1993" name="J. Gen. Virol.">
        <title>Identification of the gene encoding the major capsid protein of insect iridescent virus type 6 by polymerase chain reaction.</title>
        <authorList>
            <person name="Stohwasser R."/>
            <person name="Raab K."/>
            <person name="Schnitzler P."/>
            <person name="Janssen W."/>
            <person name="Darai G."/>
        </authorList>
    </citation>
    <scope>NUCLEOTIDE SEQUENCE [LARGE SCALE GENOMIC DNA]</scope>
</reference>
<reference evidence="1 2" key="4">
    <citation type="journal article" date="1988" name="Virology">
        <title>Identification and characterization of the repetitive DNA element in the genome of insect iridescent virus type 6.</title>
        <authorList>
            <person name="Fischer M."/>
            <person name="Schnitzler P."/>
            <person name="Delius H."/>
            <person name="Darai G."/>
        </authorList>
    </citation>
    <scope>NUCLEOTIDE SEQUENCE [LARGE SCALE GENOMIC DNA]</scope>
</reference>
<reference evidence="1 2" key="6">
    <citation type="journal article" date="1992" name="Virus Genes">
        <title>Characterization of the third origin of DNA replication of the genome of insect iridescent virus type 6.</title>
        <authorList>
            <person name="Sonntag K.C."/>
            <person name="Darai G."/>
        </authorList>
    </citation>
    <scope>NUCLEOTIDE SEQUENCE [LARGE SCALE GENOMIC DNA]</scope>
</reference>
<reference evidence="1 2" key="12">
    <citation type="journal article" date="1997" name="Virus Genes">
        <title>The DNA sequence of Chilo iridescent virus between the genome coordinates 0.101 and 0.391; similarities in coding strategy between insect and vertebrate iridoviruses.</title>
        <authorList>
            <person name="Bahr U."/>
            <person name="Tidona C.A."/>
            <person name="Darai G."/>
        </authorList>
    </citation>
    <scope>NUCLEOTIDE SEQUENCE [LARGE SCALE GENOMIC DNA]</scope>
</reference>
<organismHost>
    <name type="scientific">Spodoptera frugiperda</name>
    <name type="common">Fall armyworm</name>
    <dbReference type="NCBI Taxonomy" id="7108"/>
</organismHost>
<protein>
    <submittedName>
        <fullName evidence="1">074R</fullName>
    </submittedName>
</protein>
<keyword evidence="2" id="KW-1185">Reference proteome</keyword>
<organismHost>
    <name type="scientific">Chilo suppressalis</name>
    <name type="common">Asiatic rice borer moth</name>
    <dbReference type="NCBI Taxonomy" id="168631"/>
</organismHost>
<reference evidence="1 2" key="11">
    <citation type="journal article" date="1994" name="Virus Genes">
        <title>Chilo iridescent virus encodes a putative helicase belonging to a distinct family within the "DEAD/H" superfamily: implications for the evolution of large DNA viruses.</title>
        <authorList>
            <person name="Sonntag K.C."/>
            <person name="Schnitzler P."/>
            <person name="Koonin E.V."/>
            <person name="Darai G."/>
        </authorList>
    </citation>
    <scope>NUCLEOTIDE SEQUENCE [LARGE SCALE GENOMIC DNA]</scope>
</reference>
<dbReference type="EMBL" id="AF303741">
    <property type="protein sequence ID" value="AAK81998.1"/>
    <property type="molecule type" value="Genomic_DNA"/>
</dbReference>
<reference evidence="1 2" key="3">
    <citation type="journal article" date="1987" name="Virology">
        <title>Molecular cloning and physical mapping of the genome of insect iridescent virus type 6: further evidence for circular permutation of the viral genome.</title>
        <authorList>
            <person name="Schnitzler P."/>
            <person name="Soltau J.B."/>
            <person name="Fischer M."/>
            <person name="Reisner H."/>
            <person name="Scholz J."/>
            <person name="Delius H."/>
            <person name="Darai G."/>
        </authorList>
    </citation>
    <scope>NUCLEOTIDE SEQUENCE [LARGE SCALE GENOMIC DNA]</scope>
</reference>
<reference evidence="1 2" key="9">
    <citation type="journal article" date="1994" name="J. Gen. Virol.">
        <title>Insect iridescent virus type 6 encodes a polypeptide related to the largest subunit of eukaryotic RNA polymerase II.</title>
        <authorList>
            <person name="Schnitzler P."/>
            <person name="Sonntag K.C."/>
            <person name="Muller M."/>
            <person name="Janssen W."/>
            <person name="Bugert J.J."/>
            <person name="Koonin E.V."/>
            <person name="Darai G."/>
        </authorList>
    </citation>
    <scope>NUCLEOTIDE SEQUENCE [LARGE SCALE GENOMIC DNA]</scope>
</reference>
<evidence type="ECO:0000313" key="2">
    <source>
        <dbReference type="Proteomes" id="UP000001359"/>
    </source>
</evidence>
<organismHost>
    <name type="scientific">Gryllus bimaculatus</name>
    <name type="common">Two-spotted cricket</name>
    <dbReference type="NCBI Taxonomy" id="6999"/>
</organismHost>
<dbReference type="Proteomes" id="UP000001359">
    <property type="component" value="Segment"/>
</dbReference>
<reference evidence="1 2" key="15">
    <citation type="journal article" date="2001" name="Virology">
        <title>Analysis of the first complete DNA sequence of an invertebrate iridovirus: coding strategy of the genome of Chilo iridescent virus.</title>
        <authorList>
            <person name="Jakob N.J."/>
            <person name="Muller K."/>
            <person name="Bahr U."/>
            <person name="Darai G."/>
        </authorList>
    </citation>
    <scope>NUCLEOTIDE SEQUENCE [LARGE SCALE GENOMIC DNA]</scope>
</reference>
<reference evidence="1 2" key="10">
    <citation type="journal article" date="1994" name="Nucleic Acids Res.">
        <title>Identification of genes encoding zinc finger proteins, non-histone chromosomal HMG protein homologue, and a putative GTP phosphohydrolase in the genome of Chilo iridescent virus.</title>
        <authorList>
            <person name="Schnitzler P."/>
            <person name="Hug M."/>
            <person name="Handermann M."/>
            <person name="Janssen W."/>
            <person name="Koonin E.V."/>
            <person name="Delius H."/>
            <person name="Darai C."/>
        </authorList>
    </citation>
    <scope>NUCLEOTIDE SEQUENCE [LARGE SCALE GENOMIC DNA]</scope>
</reference>
<accession>Q91G34</accession>
<reference evidence="1 2" key="14">
    <citation type="journal article" date="1999" name="Virus Genes">
        <title>Identification of a gene cluster within the genome of Chilo iridescent virus encoding enzymes involved in viral DNA replication and processing.</title>
        <authorList>
            <person name="Muller K."/>
            <person name="Tidona C.A."/>
            <person name="Darai G."/>
        </authorList>
    </citation>
    <scope>NUCLEOTIDE SEQUENCE [LARGE SCALE GENOMIC DNA]</scope>
</reference>
<dbReference type="GeneID" id="1733186"/>
<reference evidence="1 2" key="2">
    <citation type="journal article" date="1986" name="Med. Microbiol. Immunol.">
        <title>Insect iridescent virus type 6 induced toxic degenerative hepatitis in mice.</title>
        <authorList>
            <person name="Lorbacher de Ruiz H."/>
            <person name="Gelderblom H."/>
            <person name="Hofmann W."/>
            <person name="Darai G."/>
        </authorList>
    </citation>
    <scope>NUCLEOTIDE SEQUENCE [LARGE SCALE GENOMIC DNA]</scope>
</reference>
<sequence length="68" mass="8392">MPNVWCCVAFNFYYIFHYTFVFQIQYIHGIQISYLSCPFEEPSNNKHVHTIHHYLVRNYRYIKLCNLL</sequence>
<reference evidence="1 2" key="8">
    <citation type="journal article" date="1994" name="Intervirology">
        <title>Identification of the primary structure and the coding capacity of the genome of insect iridescent virus type 6 between the genome coordinates 0.310 and 0.347 (7990 bp).</title>
        <authorList>
            <person name="Sonntag K.C."/>
            <person name="Schnitzler P."/>
            <person name="Janssen W."/>
            <person name="Darai G."/>
        </authorList>
    </citation>
    <scope>NUCLEOTIDE SEQUENCE [LARGE SCALE GENOMIC DNA]</scope>
</reference>
<reference evidence="1 2" key="13">
    <citation type="journal article" date="1998" name="Virus Genes">
        <title>Identification of a thymidylate synthase gene within the genome of Chilo iridescent virus.</title>
        <authorList>
            <person name="Muller K."/>
            <person name="Tidona C.A."/>
            <person name="Bahr U."/>
            <person name="Darai G."/>
        </authorList>
    </citation>
    <scope>NUCLEOTIDE SEQUENCE [LARGE SCALE GENOMIC DNA]</scope>
</reference>
<name>Q91G34_IIV6</name>
<evidence type="ECO:0000313" key="1">
    <source>
        <dbReference type="EMBL" id="AAK81998.1"/>
    </source>
</evidence>
<dbReference type="KEGG" id="vg:1733186"/>
<organismHost>
    <name type="scientific">Gryllus campestris</name>
    <dbReference type="NCBI Taxonomy" id="58607"/>
</organismHost>
<organismHost>
    <name type="scientific">Acheta domesticus</name>
    <name type="common">House cricket</name>
    <dbReference type="NCBI Taxonomy" id="6997"/>
</organismHost>